<dbReference type="Proteomes" id="UP001165121">
    <property type="component" value="Unassembled WGS sequence"/>
</dbReference>
<dbReference type="EMBL" id="BSXT01004029">
    <property type="protein sequence ID" value="GMF56497.1"/>
    <property type="molecule type" value="Genomic_DNA"/>
</dbReference>
<comment type="caution">
    <text evidence="1">The sequence shown here is derived from an EMBL/GenBank/DDBJ whole genome shotgun (WGS) entry which is preliminary data.</text>
</comment>
<evidence type="ECO:0000313" key="2">
    <source>
        <dbReference type="Proteomes" id="UP001165121"/>
    </source>
</evidence>
<keyword evidence="2" id="KW-1185">Reference proteome</keyword>
<proteinExistence type="predicted"/>
<name>A0A9W6Y5K8_9STRA</name>
<dbReference type="OrthoDB" id="129607at2759"/>
<evidence type="ECO:0000313" key="1">
    <source>
        <dbReference type="EMBL" id="GMF56497.1"/>
    </source>
</evidence>
<gene>
    <name evidence="1" type="ORF">Pfra01_002397800</name>
</gene>
<sequence>MQRALTAFQSDMHLQVQRQADATSILQGQFQRYCDRAQLKQGSAGNGLSGHDAKELVRKEVDDHMTNLQRQFEVVERKRQAEWHQLQASQHKRQTIFVVGLLSSLL</sequence>
<accession>A0A9W6Y5K8</accession>
<reference evidence="1" key="1">
    <citation type="submission" date="2023-04" db="EMBL/GenBank/DDBJ databases">
        <title>Phytophthora fragariaefolia NBRC 109709.</title>
        <authorList>
            <person name="Ichikawa N."/>
            <person name="Sato H."/>
            <person name="Tonouchi N."/>
        </authorList>
    </citation>
    <scope>NUCLEOTIDE SEQUENCE</scope>
    <source>
        <strain evidence="1">NBRC 109709</strain>
    </source>
</reference>
<organism evidence="1 2">
    <name type="scientific">Phytophthora fragariaefolia</name>
    <dbReference type="NCBI Taxonomy" id="1490495"/>
    <lineage>
        <taxon>Eukaryota</taxon>
        <taxon>Sar</taxon>
        <taxon>Stramenopiles</taxon>
        <taxon>Oomycota</taxon>
        <taxon>Peronosporomycetes</taxon>
        <taxon>Peronosporales</taxon>
        <taxon>Peronosporaceae</taxon>
        <taxon>Phytophthora</taxon>
    </lineage>
</organism>
<dbReference type="AlphaFoldDB" id="A0A9W6Y5K8"/>
<protein>
    <submittedName>
        <fullName evidence="1">Unnamed protein product</fullName>
    </submittedName>
</protein>